<dbReference type="EMBL" id="JAMKFB020000001">
    <property type="protein sequence ID" value="KAL0204162.1"/>
    <property type="molecule type" value="Genomic_DNA"/>
</dbReference>
<keyword evidence="3" id="KW-0472">Membrane</keyword>
<dbReference type="InterPro" id="IPR000519">
    <property type="entry name" value="P_trefoil_dom"/>
</dbReference>
<sequence length="197" mass="22275">EVHFSGAALLDPDESTDTDLKEVNPELPLLPQTRSCSITAALLTLGGFIVVLSGIWLLGTIFWLHKPPSTEPHRPLPPAVAKSPNGTWLQPESCLQIPEAWRFDCYPERGVVVTEEMCHARNCCFIQRSQSKTPGRNGVPWCFYTPDYPSYELVSISDTEMGKVGKLLRNKKTYYPKDIDALQLEVLYEEDNRLRVR</sequence>
<evidence type="ECO:0000256" key="3">
    <source>
        <dbReference type="SAM" id="Phobius"/>
    </source>
</evidence>
<dbReference type="InterPro" id="IPR044913">
    <property type="entry name" value="P_trefoil_dom_sf"/>
</dbReference>
<evidence type="ECO:0000313" key="6">
    <source>
        <dbReference type="Proteomes" id="UP001529510"/>
    </source>
</evidence>
<dbReference type="SUPFAM" id="SSF57492">
    <property type="entry name" value="Trefoil"/>
    <property type="match status" value="1"/>
</dbReference>
<evidence type="ECO:0000256" key="2">
    <source>
        <dbReference type="PROSITE-ProRule" id="PRU00779"/>
    </source>
</evidence>
<feature type="non-terminal residue" evidence="5">
    <location>
        <position position="197"/>
    </location>
</feature>
<comment type="caution">
    <text evidence="2">Lacks conserved residue(s) required for the propagation of feature annotation.</text>
</comment>
<dbReference type="AlphaFoldDB" id="A0ABD0S273"/>
<feature type="transmembrane region" description="Helical" evidence="3">
    <location>
        <begin position="38"/>
        <end position="64"/>
    </location>
</feature>
<feature type="non-terminal residue" evidence="5">
    <location>
        <position position="1"/>
    </location>
</feature>
<gene>
    <name evidence="5" type="ORF">M9458_002180</name>
</gene>
<name>A0ABD0S273_CIRMR</name>
<keyword evidence="3" id="KW-1133">Transmembrane helix</keyword>
<dbReference type="Gene3D" id="4.10.110.10">
    <property type="entry name" value="Spasmolytic Protein, domain 1"/>
    <property type="match status" value="1"/>
</dbReference>
<proteinExistence type="predicted"/>
<keyword evidence="6" id="KW-1185">Reference proteome</keyword>
<feature type="domain" description="P-type" evidence="4">
    <location>
        <begin position="92"/>
        <end position="146"/>
    </location>
</feature>
<accession>A0ABD0S273</accession>
<dbReference type="PROSITE" id="PS51448">
    <property type="entry name" value="P_TREFOIL_2"/>
    <property type="match status" value="1"/>
</dbReference>
<evidence type="ECO:0000259" key="4">
    <source>
        <dbReference type="PROSITE" id="PS51448"/>
    </source>
</evidence>
<organism evidence="5 6">
    <name type="scientific">Cirrhinus mrigala</name>
    <name type="common">Mrigala</name>
    <dbReference type="NCBI Taxonomy" id="683832"/>
    <lineage>
        <taxon>Eukaryota</taxon>
        <taxon>Metazoa</taxon>
        <taxon>Chordata</taxon>
        <taxon>Craniata</taxon>
        <taxon>Vertebrata</taxon>
        <taxon>Euteleostomi</taxon>
        <taxon>Actinopterygii</taxon>
        <taxon>Neopterygii</taxon>
        <taxon>Teleostei</taxon>
        <taxon>Ostariophysi</taxon>
        <taxon>Cypriniformes</taxon>
        <taxon>Cyprinidae</taxon>
        <taxon>Labeoninae</taxon>
        <taxon>Labeonini</taxon>
        <taxon>Cirrhinus</taxon>
    </lineage>
</organism>
<keyword evidence="3" id="KW-0812">Transmembrane</keyword>
<reference evidence="5 6" key="1">
    <citation type="submission" date="2024-05" db="EMBL/GenBank/DDBJ databases">
        <title>Genome sequencing and assembly of Indian major carp, Cirrhinus mrigala (Hamilton, 1822).</title>
        <authorList>
            <person name="Mohindra V."/>
            <person name="Chowdhury L.M."/>
            <person name="Lal K."/>
            <person name="Jena J.K."/>
        </authorList>
    </citation>
    <scope>NUCLEOTIDE SEQUENCE [LARGE SCALE GENOMIC DNA]</scope>
    <source>
        <strain evidence="5">CM1030</strain>
        <tissue evidence="5">Blood</tissue>
    </source>
</reference>
<comment type="caution">
    <text evidence="5">The sequence shown here is derived from an EMBL/GenBank/DDBJ whole genome shotgun (WGS) entry which is preliminary data.</text>
</comment>
<protein>
    <recommendedName>
        <fullName evidence="4">P-type domain-containing protein</fullName>
    </recommendedName>
</protein>
<dbReference type="Pfam" id="PF00088">
    <property type="entry name" value="Trefoil"/>
    <property type="match status" value="1"/>
</dbReference>
<dbReference type="CDD" id="cd00111">
    <property type="entry name" value="Trefoil"/>
    <property type="match status" value="1"/>
</dbReference>
<dbReference type="Proteomes" id="UP001529510">
    <property type="component" value="Unassembled WGS sequence"/>
</dbReference>
<keyword evidence="1" id="KW-1015">Disulfide bond</keyword>
<dbReference type="Gene3D" id="2.60.40.1760">
    <property type="entry name" value="glycosyl hydrolase (family 31)"/>
    <property type="match status" value="1"/>
</dbReference>
<evidence type="ECO:0000256" key="1">
    <source>
        <dbReference type="ARBA" id="ARBA00023157"/>
    </source>
</evidence>
<evidence type="ECO:0000313" key="5">
    <source>
        <dbReference type="EMBL" id="KAL0204162.1"/>
    </source>
</evidence>
<dbReference type="SMART" id="SM00018">
    <property type="entry name" value="PD"/>
    <property type="match status" value="1"/>
</dbReference>